<feature type="active site" description="Proton acceptor" evidence="4">
    <location>
        <position position="217"/>
    </location>
</feature>
<keyword evidence="2 4" id="KW-0442">Lipid degradation</keyword>
<name>A0A1M4ZU26_9GAMM</name>
<proteinExistence type="predicted"/>
<dbReference type="PROSITE" id="PS51635">
    <property type="entry name" value="PNPLA"/>
    <property type="match status" value="1"/>
</dbReference>
<dbReference type="GO" id="GO:0016042">
    <property type="term" value="P:lipid catabolic process"/>
    <property type="evidence" value="ECO:0007669"/>
    <property type="project" value="UniProtKB-UniRule"/>
</dbReference>
<dbReference type="InterPro" id="IPR050301">
    <property type="entry name" value="NTE"/>
</dbReference>
<evidence type="ECO:0000259" key="5">
    <source>
        <dbReference type="PROSITE" id="PS51635"/>
    </source>
</evidence>
<dbReference type="Gene3D" id="3.40.1090.10">
    <property type="entry name" value="Cytosolic phospholipase A2 catalytic domain"/>
    <property type="match status" value="1"/>
</dbReference>
<dbReference type="PANTHER" id="PTHR14226:SF57">
    <property type="entry name" value="BLR7027 PROTEIN"/>
    <property type="match status" value="1"/>
</dbReference>
<dbReference type="SUPFAM" id="SSF52151">
    <property type="entry name" value="FabD/lysophospholipase-like"/>
    <property type="match status" value="1"/>
</dbReference>
<dbReference type="GO" id="GO:0016787">
    <property type="term" value="F:hydrolase activity"/>
    <property type="evidence" value="ECO:0007669"/>
    <property type="project" value="UniProtKB-UniRule"/>
</dbReference>
<gene>
    <name evidence="6" type="ORF">SAMN02745753_01507</name>
</gene>
<evidence type="ECO:0000256" key="2">
    <source>
        <dbReference type="ARBA" id="ARBA00022963"/>
    </source>
</evidence>
<dbReference type="AlphaFoldDB" id="A0A1M4ZU26"/>
<sequence>MLEQIQTKRAFMTNNNALILSGGGARAAYQVGVLSAMGKMRPKHTPLPFPILCGTSAGALNATMLASHADNFSKAVSSLAFVWRHLTPDQIYTVGRWPVASSLTKTLLSLFHLHNHDSSIALMDNTPLKELLTNHLDFTRINTAIDRHQLKALAITAMSYSTGESTTFFQGSPDLQAWQGNRRKGVAANLGVDHLLASSAIPTIFPAHKIHNHYYGDGAIRQKSAIYPALKLGADKLFIIGVSGNRSAKKWATQEKDVDTSAPSMAQILGQLLNSAFIDNLEDDIYQLEIMNSLIRDLPKDKQANHQNLPTETLIISPSEELNEIAHHYIATLPKNIRILLKAAGGSTREKISSAASYLLFTPQYCRALMDLGYQDAMWEKDRIIAFFENSH</sequence>
<dbReference type="OrthoDB" id="9798773at2"/>
<evidence type="ECO:0000256" key="4">
    <source>
        <dbReference type="PROSITE-ProRule" id="PRU01161"/>
    </source>
</evidence>
<feature type="active site" description="Nucleophile" evidence="4">
    <location>
        <position position="56"/>
    </location>
</feature>
<feature type="short sequence motif" description="DGA/G" evidence="4">
    <location>
        <begin position="217"/>
        <end position="219"/>
    </location>
</feature>
<dbReference type="CDD" id="cd07209">
    <property type="entry name" value="Pat_hypo_Ecoli_Z1214_like"/>
    <property type="match status" value="1"/>
</dbReference>
<evidence type="ECO:0000256" key="1">
    <source>
        <dbReference type="ARBA" id="ARBA00022801"/>
    </source>
</evidence>
<dbReference type="EMBL" id="FQVF01000006">
    <property type="protein sequence ID" value="SHF21590.1"/>
    <property type="molecule type" value="Genomic_DNA"/>
</dbReference>
<comment type="caution">
    <text evidence="4">Lacks conserved residue(s) required for the propagation of feature annotation.</text>
</comment>
<evidence type="ECO:0000313" key="6">
    <source>
        <dbReference type="EMBL" id="SHF21590.1"/>
    </source>
</evidence>
<dbReference type="InterPro" id="IPR002641">
    <property type="entry name" value="PNPLA_dom"/>
</dbReference>
<feature type="short sequence motif" description="GXSXG" evidence="4">
    <location>
        <begin position="54"/>
        <end position="58"/>
    </location>
</feature>
<dbReference type="InterPro" id="IPR016035">
    <property type="entry name" value="Acyl_Trfase/lysoPLipase"/>
</dbReference>
<dbReference type="Proteomes" id="UP000184517">
    <property type="component" value="Unassembled WGS sequence"/>
</dbReference>
<accession>A0A1M4ZU26</accession>
<reference evidence="7" key="1">
    <citation type="submission" date="2016-11" db="EMBL/GenBank/DDBJ databases">
        <authorList>
            <person name="Varghese N."/>
            <person name="Submissions S."/>
        </authorList>
    </citation>
    <scope>NUCLEOTIDE SEQUENCE [LARGE SCALE GENOMIC DNA]</scope>
    <source>
        <strain evidence="7">DSM 16579</strain>
    </source>
</reference>
<evidence type="ECO:0000256" key="3">
    <source>
        <dbReference type="ARBA" id="ARBA00023098"/>
    </source>
</evidence>
<organism evidence="6 7">
    <name type="scientific">Marinomonas polaris DSM 16579</name>
    <dbReference type="NCBI Taxonomy" id="1122206"/>
    <lineage>
        <taxon>Bacteria</taxon>
        <taxon>Pseudomonadati</taxon>
        <taxon>Pseudomonadota</taxon>
        <taxon>Gammaproteobacteria</taxon>
        <taxon>Oceanospirillales</taxon>
        <taxon>Oceanospirillaceae</taxon>
        <taxon>Marinomonas</taxon>
    </lineage>
</organism>
<feature type="domain" description="PNPLA" evidence="5">
    <location>
        <begin position="18"/>
        <end position="233"/>
    </location>
</feature>
<keyword evidence="3 4" id="KW-0443">Lipid metabolism</keyword>
<keyword evidence="1 4" id="KW-0378">Hydrolase</keyword>
<dbReference type="PANTHER" id="PTHR14226">
    <property type="entry name" value="NEUROPATHY TARGET ESTERASE/SWISS CHEESE D.MELANOGASTER"/>
    <property type="match status" value="1"/>
</dbReference>
<dbReference type="STRING" id="1122206.SAMN02745753_01507"/>
<keyword evidence="7" id="KW-1185">Reference proteome</keyword>
<protein>
    <submittedName>
        <fullName evidence="6">NTE family protein</fullName>
    </submittedName>
</protein>
<evidence type="ECO:0000313" key="7">
    <source>
        <dbReference type="Proteomes" id="UP000184517"/>
    </source>
</evidence>
<dbReference type="Pfam" id="PF01734">
    <property type="entry name" value="Patatin"/>
    <property type="match status" value="1"/>
</dbReference>